<evidence type="ECO:0000313" key="3">
    <source>
        <dbReference type="Proteomes" id="UP001152759"/>
    </source>
</evidence>
<feature type="region of interest" description="Disordered" evidence="1">
    <location>
        <begin position="29"/>
        <end position="61"/>
    </location>
</feature>
<proteinExistence type="predicted"/>
<dbReference type="Proteomes" id="UP001152759">
    <property type="component" value="Chromosome 10"/>
</dbReference>
<feature type="compositionally biased region" description="Polar residues" evidence="1">
    <location>
        <begin position="229"/>
        <end position="240"/>
    </location>
</feature>
<evidence type="ECO:0000313" key="2">
    <source>
        <dbReference type="EMBL" id="CAH0382902.1"/>
    </source>
</evidence>
<gene>
    <name evidence="2" type="ORF">BEMITA_LOCUS2395</name>
</gene>
<evidence type="ECO:0000256" key="1">
    <source>
        <dbReference type="SAM" id="MobiDB-lite"/>
    </source>
</evidence>
<dbReference type="AlphaFoldDB" id="A0A9P0EXC9"/>
<feature type="compositionally biased region" description="Basic and acidic residues" evidence="1">
    <location>
        <begin position="29"/>
        <end position="48"/>
    </location>
</feature>
<protein>
    <submittedName>
        <fullName evidence="2">Uncharacterized protein</fullName>
    </submittedName>
</protein>
<reference evidence="2" key="1">
    <citation type="submission" date="2021-12" db="EMBL/GenBank/DDBJ databases">
        <authorList>
            <person name="King R."/>
        </authorList>
    </citation>
    <scope>NUCLEOTIDE SEQUENCE</scope>
</reference>
<name>A0A9P0EXC9_BEMTA</name>
<dbReference type="EMBL" id="OU963871">
    <property type="protein sequence ID" value="CAH0382902.1"/>
    <property type="molecule type" value="Genomic_DNA"/>
</dbReference>
<sequence>MSGSDRTKRILCLSRLINDGIVTNENETNREVQSDKTIPDLTKSHDDINSEAETSACPRGTYKGDFDTESLASSSTANRFSALNFFIEEDAISEASSKPIAYVSPMKRPIGSQEEKSSEDENDDSVAYNHADANDQPQPSTLNHEDENEQPGASNLEDENNQPASSNHEDENDHSVASNNEDQSATSDADYEPSDSTSDDNSCDEIHSPVPNETKRKKENSQRKEKYSKNSGNVDASSINDPPAVETIVPSTSVVSKKKKITKKRTKKVSSDIILPTISKEQTKNKRVFDKRHCCLFCQTFHYHIVRHYERCHKVRA</sequence>
<feature type="compositionally biased region" description="Basic and acidic residues" evidence="1">
    <location>
        <begin position="213"/>
        <end position="228"/>
    </location>
</feature>
<keyword evidence="3" id="KW-1185">Reference proteome</keyword>
<organism evidence="2 3">
    <name type="scientific">Bemisia tabaci</name>
    <name type="common">Sweetpotato whitefly</name>
    <name type="synonym">Aleurodes tabaci</name>
    <dbReference type="NCBI Taxonomy" id="7038"/>
    <lineage>
        <taxon>Eukaryota</taxon>
        <taxon>Metazoa</taxon>
        <taxon>Ecdysozoa</taxon>
        <taxon>Arthropoda</taxon>
        <taxon>Hexapoda</taxon>
        <taxon>Insecta</taxon>
        <taxon>Pterygota</taxon>
        <taxon>Neoptera</taxon>
        <taxon>Paraneoptera</taxon>
        <taxon>Hemiptera</taxon>
        <taxon>Sternorrhyncha</taxon>
        <taxon>Aleyrodoidea</taxon>
        <taxon>Aleyrodidae</taxon>
        <taxon>Aleyrodinae</taxon>
        <taxon>Bemisia</taxon>
    </lineage>
</organism>
<feature type="region of interest" description="Disordered" evidence="1">
    <location>
        <begin position="107"/>
        <end position="243"/>
    </location>
</feature>
<feature type="compositionally biased region" description="Acidic residues" evidence="1">
    <location>
        <begin position="189"/>
        <end position="203"/>
    </location>
</feature>
<accession>A0A9P0EXC9</accession>
<feature type="compositionally biased region" description="Polar residues" evidence="1">
    <location>
        <begin position="175"/>
        <end position="187"/>
    </location>
</feature>